<comment type="subcellular location">
    <subcellularLocation>
        <location evidence="1">Cell membrane</location>
        <topology evidence="1">Multi-pass membrane protein</topology>
    </subcellularLocation>
</comment>
<dbReference type="PANTHER" id="PTHR30106:SF1">
    <property type="entry name" value="UPF0324 MEMBRANE PROTEIN FN0533"/>
    <property type="match status" value="1"/>
</dbReference>
<dbReference type="Pfam" id="PF03601">
    <property type="entry name" value="Cons_hypoth698"/>
    <property type="match status" value="1"/>
</dbReference>
<evidence type="ECO:0000256" key="3">
    <source>
        <dbReference type="ARBA" id="ARBA00022475"/>
    </source>
</evidence>
<feature type="transmembrane region" description="Helical" evidence="7">
    <location>
        <begin position="149"/>
        <end position="168"/>
    </location>
</feature>
<feature type="transmembrane region" description="Helical" evidence="7">
    <location>
        <begin position="232"/>
        <end position="254"/>
    </location>
</feature>
<keyword evidence="6 7" id="KW-0472">Membrane</keyword>
<evidence type="ECO:0000313" key="8">
    <source>
        <dbReference type="EMBL" id="QHT71552.1"/>
    </source>
</evidence>
<feature type="transmembrane region" description="Helical" evidence="7">
    <location>
        <begin position="298"/>
        <end position="317"/>
    </location>
</feature>
<protein>
    <submittedName>
        <fullName evidence="8">Putative sulfate exporter family transporter</fullName>
    </submittedName>
</protein>
<name>A0A6C0GW40_9BACT</name>
<evidence type="ECO:0000313" key="9">
    <source>
        <dbReference type="Proteomes" id="UP000480178"/>
    </source>
</evidence>
<dbReference type="Proteomes" id="UP000480178">
    <property type="component" value="Chromosome"/>
</dbReference>
<feature type="transmembrane region" description="Helical" evidence="7">
    <location>
        <begin position="20"/>
        <end position="40"/>
    </location>
</feature>
<reference evidence="8 9" key="1">
    <citation type="submission" date="2020-01" db="EMBL/GenBank/DDBJ databases">
        <authorList>
            <person name="Kim M.K."/>
        </authorList>
    </citation>
    <scope>NUCLEOTIDE SEQUENCE [LARGE SCALE GENOMIC DNA]</scope>
    <source>
        <strain evidence="8 9">172606-1</strain>
    </source>
</reference>
<evidence type="ECO:0000256" key="5">
    <source>
        <dbReference type="ARBA" id="ARBA00022989"/>
    </source>
</evidence>
<evidence type="ECO:0000256" key="6">
    <source>
        <dbReference type="ARBA" id="ARBA00023136"/>
    </source>
</evidence>
<keyword evidence="9" id="KW-1185">Reference proteome</keyword>
<evidence type="ECO:0000256" key="7">
    <source>
        <dbReference type="SAM" id="Phobius"/>
    </source>
</evidence>
<keyword evidence="5 7" id="KW-1133">Transmembrane helix</keyword>
<sequence length="431" mass="46671">MALVKTTSNKLTTITRNEDWASVLIGFLLIGIILFVYKPAVVKFSWNSAQTFLATATHSVSLMNFLSVTLLLLGVTALLRIVNNENIQSFIAGFIVLSLLSYISLVLTANEALKYWGLEYVIFSLLLGIIFRTIFGLPAFLKEAVNSEFYTKTGLVILGTGIIFADILQAGALGLAQAVIVVLCVWYFAFWVSKKMRLDDELSAMIASAVSICGVSAAIAACGAIKGDSKKLSYVVSLVLIVAVPMLVVMPMLANAMHLSPAVGGAWLGGTIDTTGAVVASGALLGEDALKTCTIVKFSQNVLLGVAALLLSVSWTLKKQPGKKVDYHVIWERFPKFVLGFLAASLLFSFVLQPETVKAGKDSFKFVQTLWFSLAFVCIGLETNFRDLFRMEDGRPLMAFLTAQTFNIIITLAIALLLFGGILFAVPVFTK</sequence>
<dbReference type="GO" id="GO:0005886">
    <property type="term" value="C:plasma membrane"/>
    <property type="evidence" value="ECO:0007669"/>
    <property type="project" value="UniProtKB-SubCell"/>
</dbReference>
<keyword evidence="3" id="KW-1003">Cell membrane</keyword>
<feature type="transmembrane region" description="Helical" evidence="7">
    <location>
        <begin position="204"/>
        <end position="226"/>
    </location>
</feature>
<feature type="transmembrane region" description="Helical" evidence="7">
    <location>
        <begin position="115"/>
        <end position="137"/>
    </location>
</feature>
<dbReference type="InterPro" id="IPR018383">
    <property type="entry name" value="UPF0324_pro"/>
</dbReference>
<gene>
    <name evidence="8" type="ORF">GXP67_35260</name>
</gene>
<evidence type="ECO:0000256" key="4">
    <source>
        <dbReference type="ARBA" id="ARBA00022692"/>
    </source>
</evidence>
<dbReference type="KEGG" id="rhoz:GXP67_35260"/>
<dbReference type="PANTHER" id="PTHR30106">
    <property type="entry name" value="INNER MEMBRANE PROTEIN YEIH-RELATED"/>
    <property type="match status" value="1"/>
</dbReference>
<dbReference type="EMBL" id="CP048222">
    <property type="protein sequence ID" value="QHT71552.1"/>
    <property type="molecule type" value="Genomic_DNA"/>
</dbReference>
<evidence type="ECO:0000256" key="2">
    <source>
        <dbReference type="ARBA" id="ARBA00007977"/>
    </source>
</evidence>
<keyword evidence="4 7" id="KW-0812">Transmembrane</keyword>
<proteinExistence type="inferred from homology"/>
<evidence type="ECO:0000256" key="1">
    <source>
        <dbReference type="ARBA" id="ARBA00004651"/>
    </source>
</evidence>
<organism evidence="8 9">
    <name type="scientific">Rhodocytophaga rosea</name>
    <dbReference type="NCBI Taxonomy" id="2704465"/>
    <lineage>
        <taxon>Bacteria</taxon>
        <taxon>Pseudomonadati</taxon>
        <taxon>Bacteroidota</taxon>
        <taxon>Cytophagia</taxon>
        <taxon>Cytophagales</taxon>
        <taxon>Rhodocytophagaceae</taxon>
        <taxon>Rhodocytophaga</taxon>
    </lineage>
</organism>
<feature type="transmembrane region" description="Helical" evidence="7">
    <location>
        <begin position="89"/>
        <end position="109"/>
    </location>
</feature>
<accession>A0A6C0GW40</accession>
<feature type="transmembrane region" description="Helical" evidence="7">
    <location>
        <begin position="366"/>
        <end position="385"/>
    </location>
</feature>
<dbReference type="AlphaFoldDB" id="A0A6C0GW40"/>
<feature type="transmembrane region" description="Helical" evidence="7">
    <location>
        <begin position="406"/>
        <end position="429"/>
    </location>
</feature>
<feature type="transmembrane region" description="Helical" evidence="7">
    <location>
        <begin position="60"/>
        <end position="82"/>
    </location>
</feature>
<dbReference type="RefSeq" id="WP_162447487.1">
    <property type="nucleotide sequence ID" value="NZ_CP048222.1"/>
</dbReference>
<comment type="similarity">
    <text evidence="2">Belongs to the UPF0324 family.</text>
</comment>
<feature type="transmembrane region" description="Helical" evidence="7">
    <location>
        <begin position="337"/>
        <end position="354"/>
    </location>
</feature>